<dbReference type="EMBL" id="CAADRP010000224">
    <property type="protein sequence ID" value="VFU25328.1"/>
    <property type="molecule type" value="Genomic_DNA"/>
</dbReference>
<dbReference type="AlphaFoldDB" id="A0A6N2KPU2"/>
<gene>
    <name evidence="1" type="ORF">SVIM_LOCUS57565</name>
</gene>
<accession>A0A6N2KPU2</accession>
<evidence type="ECO:0000313" key="1">
    <source>
        <dbReference type="EMBL" id="VFU25328.1"/>
    </source>
</evidence>
<organism evidence="1">
    <name type="scientific">Salix viminalis</name>
    <name type="common">Common osier</name>
    <name type="synonym">Basket willow</name>
    <dbReference type="NCBI Taxonomy" id="40686"/>
    <lineage>
        <taxon>Eukaryota</taxon>
        <taxon>Viridiplantae</taxon>
        <taxon>Streptophyta</taxon>
        <taxon>Embryophyta</taxon>
        <taxon>Tracheophyta</taxon>
        <taxon>Spermatophyta</taxon>
        <taxon>Magnoliopsida</taxon>
        <taxon>eudicotyledons</taxon>
        <taxon>Gunneridae</taxon>
        <taxon>Pentapetalae</taxon>
        <taxon>rosids</taxon>
        <taxon>fabids</taxon>
        <taxon>Malpighiales</taxon>
        <taxon>Salicaceae</taxon>
        <taxon>Saliceae</taxon>
        <taxon>Salix</taxon>
    </lineage>
</organism>
<sequence length="64" mass="7678">MGDVMREWSSLKSNRGSCWVDQAAKLWIHNPIYQRRDRFAACISQELYCLIWTELPRLKYSSRL</sequence>
<reference evidence="1" key="1">
    <citation type="submission" date="2019-03" db="EMBL/GenBank/DDBJ databases">
        <authorList>
            <person name="Mank J."/>
            <person name="Almeida P."/>
        </authorList>
    </citation>
    <scope>NUCLEOTIDE SEQUENCE</scope>
    <source>
        <strain evidence="1">78183</strain>
    </source>
</reference>
<name>A0A6N2KPU2_SALVM</name>
<proteinExistence type="predicted"/>
<protein>
    <submittedName>
        <fullName evidence="1">Uncharacterized protein</fullName>
    </submittedName>
</protein>